<reference evidence="4 5" key="1">
    <citation type="journal article" date="2017" name="Environ. Microbiol.">
        <title>Genomic and physiological analyses of 'Reinekea forsetii' reveal a versatile opportunistic lifestyle during spring algae blooms.</title>
        <authorList>
            <person name="Avci B."/>
            <person name="Hahnke R.L."/>
            <person name="Chafee M."/>
            <person name="Fischer T."/>
            <person name="Gruber-Vodicka H."/>
            <person name="Tegetmeyer H.E."/>
            <person name="Harder J."/>
            <person name="Fuchs B.M."/>
            <person name="Amann R.I."/>
            <person name="Teeling H."/>
        </authorList>
    </citation>
    <scope>NUCLEOTIDE SEQUENCE [LARGE SCALE GENOMIC DNA]</scope>
    <source>
        <strain evidence="4 5">Hel1_31_D35</strain>
    </source>
</reference>
<evidence type="ECO:0000313" key="4">
    <source>
        <dbReference type="EMBL" id="ATX75591.1"/>
    </source>
</evidence>
<feature type="domain" description="PilX/PilW C-terminal" evidence="2">
    <location>
        <begin position="104"/>
        <end position="181"/>
    </location>
</feature>
<proteinExistence type="predicted"/>
<name>A0A2K8KNX8_9GAMM</name>
<feature type="domain" description="Type 4 fimbrial biogenesis protein PilX N-terminal" evidence="3">
    <location>
        <begin position="21"/>
        <end position="70"/>
    </location>
</feature>
<dbReference type="RefSeq" id="WP_100255985.1">
    <property type="nucleotide sequence ID" value="NZ_CP011797.1"/>
</dbReference>
<dbReference type="InterPro" id="IPR025205">
    <property type="entry name" value="PilX/PilW_C"/>
</dbReference>
<dbReference type="InterPro" id="IPR025746">
    <property type="entry name" value="PilX_N_dom"/>
</dbReference>
<evidence type="ECO:0000256" key="1">
    <source>
        <dbReference type="SAM" id="Phobius"/>
    </source>
</evidence>
<dbReference type="OrthoDB" id="5298746at2"/>
<keyword evidence="1" id="KW-1133">Transmembrane helix</keyword>
<gene>
    <name evidence="4" type="primary">pilX</name>
    <name evidence="4" type="ORF">REIFOR_00416</name>
</gene>
<evidence type="ECO:0000259" key="3">
    <source>
        <dbReference type="Pfam" id="PF14341"/>
    </source>
</evidence>
<dbReference type="EMBL" id="CP011797">
    <property type="protein sequence ID" value="ATX75591.1"/>
    <property type="molecule type" value="Genomic_DNA"/>
</dbReference>
<keyword evidence="1" id="KW-0812">Transmembrane</keyword>
<evidence type="ECO:0000259" key="2">
    <source>
        <dbReference type="Pfam" id="PF13681"/>
    </source>
</evidence>
<keyword evidence="1" id="KW-0472">Membrane</keyword>
<protein>
    <submittedName>
        <fullName evidence="4">Type IV fimbrial biogenesis protein PilX</fullName>
    </submittedName>
</protein>
<evidence type="ECO:0000313" key="5">
    <source>
        <dbReference type="Proteomes" id="UP000229757"/>
    </source>
</evidence>
<organism evidence="4 5">
    <name type="scientific">Reinekea forsetii</name>
    <dbReference type="NCBI Taxonomy" id="1336806"/>
    <lineage>
        <taxon>Bacteria</taxon>
        <taxon>Pseudomonadati</taxon>
        <taxon>Pseudomonadota</taxon>
        <taxon>Gammaproteobacteria</taxon>
        <taxon>Oceanospirillales</taxon>
        <taxon>Saccharospirillaceae</taxon>
        <taxon>Reinekea</taxon>
    </lineage>
</organism>
<dbReference type="Pfam" id="PF14341">
    <property type="entry name" value="PilX_N"/>
    <property type="match status" value="1"/>
</dbReference>
<sequence>MNAKVLVQRQDAKPIAAKQDGAVLIIALVMLLILTLLGVSVMESSVVEERMAGNNLDRNIAFQTAEASLRAGEAFVAGLGNRPEPIDGASSGSVSILGKVPPGTPNWWTKSEAWWDDNGTEYNEEFAGTRKKPRYVIEEYDQVCDGAVDPTVRQCKIIYRVTAIAWGERNSTVLLQSLYARRY</sequence>
<feature type="transmembrane region" description="Helical" evidence="1">
    <location>
        <begin position="21"/>
        <end position="42"/>
    </location>
</feature>
<dbReference type="Pfam" id="PF13681">
    <property type="entry name" value="PilX"/>
    <property type="match status" value="1"/>
</dbReference>
<accession>A0A2K8KNX8</accession>
<dbReference type="AlphaFoldDB" id="A0A2K8KNX8"/>
<dbReference type="Proteomes" id="UP000229757">
    <property type="component" value="Chromosome"/>
</dbReference>
<keyword evidence="5" id="KW-1185">Reference proteome</keyword>
<dbReference type="KEGG" id="rfo:REIFOR_00416"/>